<evidence type="ECO:0000313" key="1">
    <source>
        <dbReference type="EMBL" id="OXA54128.1"/>
    </source>
</evidence>
<protein>
    <submittedName>
        <fullName evidence="1">Uncharacterized protein</fullName>
    </submittedName>
</protein>
<gene>
    <name evidence="1" type="ORF">Fcan01_10257</name>
</gene>
<comment type="caution">
    <text evidence="1">The sequence shown here is derived from an EMBL/GenBank/DDBJ whole genome shotgun (WGS) entry which is preliminary data.</text>
</comment>
<reference evidence="1 2" key="1">
    <citation type="submission" date="2015-12" db="EMBL/GenBank/DDBJ databases">
        <title>The genome of Folsomia candida.</title>
        <authorList>
            <person name="Faddeeva A."/>
            <person name="Derks M.F."/>
            <person name="Anvar Y."/>
            <person name="Smit S."/>
            <person name="Van Straalen N."/>
            <person name="Roelofs D."/>
        </authorList>
    </citation>
    <scope>NUCLEOTIDE SEQUENCE [LARGE SCALE GENOMIC DNA]</scope>
    <source>
        <strain evidence="1 2">VU population</strain>
        <tissue evidence="1">Whole body</tissue>
    </source>
</reference>
<dbReference type="AlphaFoldDB" id="A0A226EA40"/>
<sequence length="277" mass="30617">MSSKYKSKSNEDMEKEDTNLVSLPTLMKTLNIANSVQTGKNIFNFMSPLETLQKQCLDGKAKLVEDGLKSLSENEIFKDLCGKAGYENLEAIAKNPSEFVSKHGCTLVHKELSKVQLHVANQAYKAELVKTAFNLTWSTEVDQYITEQEDMPVSFGKCRNNSPQQKLVDKGLQLKLRYQDISQEICKGQVECAARAGITRFATGTSFLSTTWGTALSVVTVVLGVGAAAAQYWTSCKAGERLEEIEKLLGRICAMEDKLEAAYKSLDSALKKIHPDS</sequence>
<keyword evidence="2" id="KW-1185">Reference proteome</keyword>
<evidence type="ECO:0000313" key="2">
    <source>
        <dbReference type="Proteomes" id="UP000198287"/>
    </source>
</evidence>
<accession>A0A226EA40</accession>
<dbReference type="Proteomes" id="UP000198287">
    <property type="component" value="Unassembled WGS sequence"/>
</dbReference>
<proteinExistence type="predicted"/>
<name>A0A226EA40_FOLCA</name>
<dbReference type="EMBL" id="LNIX01000005">
    <property type="protein sequence ID" value="OXA54128.1"/>
    <property type="molecule type" value="Genomic_DNA"/>
</dbReference>
<organism evidence="1 2">
    <name type="scientific">Folsomia candida</name>
    <name type="common">Springtail</name>
    <dbReference type="NCBI Taxonomy" id="158441"/>
    <lineage>
        <taxon>Eukaryota</taxon>
        <taxon>Metazoa</taxon>
        <taxon>Ecdysozoa</taxon>
        <taxon>Arthropoda</taxon>
        <taxon>Hexapoda</taxon>
        <taxon>Collembola</taxon>
        <taxon>Entomobryomorpha</taxon>
        <taxon>Isotomoidea</taxon>
        <taxon>Isotomidae</taxon>
        <taxon>Proisotominae</taxon>
        <taxon>Folsomia</taxon>
    </lineage>
</organism>